<dbReference type="Proteomes" id="UP001279734">
    <property type="component" value="Unassembled WGS sequence"/>
</dbReference>
<evidence type="ECO:0000259" key="6">
    <source>
        <dbReference type="Pfam" id="PF23559"/>
    </source>
</evidence>
<dbReference type="Gene3D" id="3.80.10.10">
    <property type="entry name" value="Ribonuclease Inhibitor"/>
    <property type="match status" value="1"/>
</dbReference>
<dbReference type="CDD" id="cd14798">
    <property type="entry name" value="RX-CC_like"/>
    <property type="match status" value="1"/>
</dbReference>
<evidence type="ECO:0000256" key="2">
    <source>
        <dbReference type="ARBA" id="ARBA00022741"/>
    </source>
</evidence>
<reference evidence="8" key="1">
    <citation type="submission" date="2023-05" db="EMBL/GenBank/DDBJ databases">
        <title>Nepenthes gracilis genome sequencing.</title>
        <authorList>
            <person name="Fukushima K."/>
        </authorList>
    </citation>
    <scope>NUCLEOTIDE SEQUENCE</scope>
    <source>
        <strain evidence="8">SING2019-196</strain>
    </source>
</reference>
<sequence length="870" mass="99272">MADSIIQYLAGTLTQLLQQEAKVLFGVEDQVRSLAAEVDIINSFLRDSEGKRDQQEIVRALMHQIRDVAQEAEDVIDDFRHAVEKQKRRNVVGKFLHSIDHAAKLHNVAKKIEAINASITEIYKNKQVYGIEMKGGSGNDLHRESSSVVRSRRREVEEDVVGFEDVAHTLMMKLISGTMHLDFVSIVGMGGIGKTTLARKIYNDPTVNDHFRCRAWVFVSEEYDTHEVLIGIIRSVRAAADLESLEKKKDQELKDMLSKYLKGQRYLVVMDDIWKPGMWDEVKACFPDSANQSRIMITSRNKDVAVAVSPTSPHFLRPLTDEEGWKLFSKKVFWREACPRDLENLRRKFVSKCKGLPLSIVVLAGVLASDRSYRTWSKKIAHVSSCITKDKTCMDILALSYHDLPRQLRPCFLYFAAFPEDYEVPVRQLIRLWIAEGFIPQIREQTMEDVAEDYLENLTDRSLLQAGKTRTDGGIKTCRIHDLLRDLCISEAQRDNFLDTRFEIGSSSSSHSHPRRLSLHGCGPRFISSKASDITHVRSIQCFGRDNRQVSKTHWKALSKGKLLRVLDFGSDIIDQVPDVAEELILLRYLRFDHRSLNFFPNAIRNLWHLHTLDMRASRLTSVPVEIYKLHELRHLYLSGSVKLPEPPAKFFEIGWKLQILSTIAPDDGAATLAEKGMLRSVTRLGICGNSSSFYLIFYHIDQLSNLESLKIVSKFDGGILTEMVPQSFPVSLTKITLRGTELLFSDIEILERLPQLRILKLLKDSVKQVPGKPCTFNGGSFPELRVLCMVELGIKSWYIENNAMPHLQRLVIRDCKSLTCISCEELSTLSDLKHVDFMWPAAGLCHAIKLLQSMVRDRWRMTVYPSLET</sequence>
<dbReference type="Gene3D" id="3.40.50.300">
    <property type="entry name" value="P-loop containing nucleotide triphosphate hydrolases"/>
    <property type="match status" value="1"/>
</dbReference>
<dbReference type="InterPro" id="IPR032675">
    <property type="entry name" value="LRR_dom_sf"/>
</dbReference>
<evidence type="ECO:0000259" key="7">
    <source>
        <dbReference type="Pfam" id="PF23598"/>
    </source>
</evidence>
<dbReference type="PANTHER" id="PTHR23155">
    <property type="entry name" value="DISEASE RESISTANCE PROTEIN RP"/>
    <property type="match status" value="1"/>
</dbReference>
<comment type="caution">
    <text evidence="8">The sequence shown here is derived from an EMBL/GenBank/DDBJ whole genome shotgun (WGS) entry which is preliminary data.</text>
</comment>
<dbReference type="Gene3D" id="1.20.5.4130">
    <property type="match status" value="1"/>
</dbReference>
<keyword evidence="2" id="KW-0547">Nucleotide-binding</keyword>
<dbReference type="Pfam" id="PF18052">
    <property type="entry name" value="Rx_N"/>
    <property type="match status" value="1"/>
</dbReference>
<feature type="domain" description="Disease resistance N-terminal" evidence="5">
    <location>
        <begin position="6"/>
        <end position="91"/>
    </location>
</feature>
<organism evidence="8 9">
    <name type="scientific">Nepenthes gracilis</name>
    <name type="common">Slender pitcher plant</name>
    <dbReference type="NCBI Taxonomy" id="150966"/>
    <lineage>
        <taxon>Eukaryota</taxon>
        <taxon>Viridiplantae</taxon>
        <taxon>Streptophyta</taxon>
        <taxon>Embryophyta</taxon>
        <taxon>Tracheophyta</taxon>
        <taxon>Spermatophyta</taxon>
        <taxon>Magnoliopsida</taxon>
        <taxon>eudicotyledons</taxon>
        <taxon>Gunneridae</taxon>
        <taxon>Pentapetalae</taxon>
        <taxon>Caryophyllales</taxon>
        <taxon>Nepenthaceae</taxon>
        <taxon>Nepenthes</taxon>
    </lineage>
</organism>
<feature type="domain" description="Disease resistance R13L4/SHOC-2-like LRR" evidence="7">
    <location>
        <begin position="536"/>
        <end position="716"/>
    </location>
</feature>
<dbReference type="InterPro" id="IPR044974">
    <property type="entry name" value="Disease_R_plants"/>
</dbReference>
<dbReference type="InterPro" id="IPR058922">
    <property type="entry name" value="WHD_DRP"/>
</dbReference>
<dbReference type="Pfam" id="PF23598">
    <property type="entry name" value="LRR_14"/>
    <property type="match status" value="1"/>
</dbReference>
<dbReference type="AlphaFoldDB" id="A0AAD3XXY4"/>
<dbReference type="SUPFAM" id="SSF52540">
    <property type="entry name" value="P-loop containing nucleoside triphosphate hydrolases"/>
    <property type="match status" value="1"/>
</dbReference>
<feature type="domain" description="Disease resistance protein winged helix" evidence="6">
    <location>
        <begin position="418"/>
        <end position="488"/>
    </location>
</feature>
<dbReference type="GO" id="GO:0043531">
    <property type="term" value="F:ADP binding"/>
    <property type="evidence" value="ECO:0007669"/>
    <property type="project" value="InterPro"/>
</dbReference>
<dbReference type="SUPFAM" id="SSF52058">
    <property type="entry name" value="L domain-like"/>
    <property type="match status" value="1"/>
</dbReference>
<dbReference type="Gene3D" id="1.10.8.430">
    <property type="entry name" value="Helical domain of apoptotic protease-activating factors"/>
    <property type="match status" value="1"/>
</dbReference>
<dbReference type="InterPro" id="IPR042197">
    <property type="entry name" value="Apaf_helical"/>
</dbReference>
<dbReference type="InterPro" id="IPR041118">
    <property type="entry name" value="Rx_N"/>
</dbReference>
<keyword evidence="1" id="KW-0677">Repeat</keyword>
<dbReference type="Gene3D" id="1.10.10.10">
    <property type="entry name" value="Winged helix-like DNA-binding domain superfamily/Winged helix DNA-binding domain"/>
    <property type="match status" value="1"/>
</dbReference>
<evidence type="ECO:0000259" key="5">
    <source>
        <dbReference type="Pfam" id="PF18052"/>
    </source>
</evidence>
<protein>
    <recommendedName>
        <fullName evidence="10">Disease resistance RPP13-like protein 3</fullName>
    </recommendedName>
</protein>
<gene>
    <name evidence="8" type="ORF">Nepgr_023530</name>
</gene>
<evidence type="ECO:0000256" key="3">
    <source>
        <dbReference type="ARBA" id="ARBA00022821"/>
    </source>
</evidence>
<dbReference type="InterPro" id="IPR055414">
    <property type="entry name" value="LRR_R13L4/SHOC2-like"/>
</dbReference>
<dbReference type="EMBL" id="BSYO01000023">
    <property type="protein sequence ID" value="GMH21688.1"/>
    <property type="molecule type" value="Genomic_DNA"/>
</dbReference>
<dbReference type="PANTHER" id="PTHR23155:SF1193">
    <property type="entry name" value="DISEASE RESISTANCE PROTEIN RPP13-RELATED"/>
    <property type="match status" value="1"/>
</dbReference>
<evidence type="ECO:0000313" key="8">
    <source>
        <dbReference type="EMBL" id="GMH21688.1"/>
    </source>
</evidence>
<dbReference type="InterPro" id="IPR027417">
    <property type="entry name" value="P-loop_NTPase"/>
</dbReference>
<proteinExistence type="predicted"/>
<keyword evidence="3" id="KW-0611">Plant defense</keyword>
<dbReference type="InterPro" id="IPR036388">
    <property type="entry name" value="WH-like_DNA-bd_sf"/>
</dbReference>
<dbReference type="Pfam" id="PF23559">
    <property type="entry name" value="WHD_DRP"/>
    <property type="match status" value="1"/>
</dbReference>
<feature type="domain" description="NB-ARC" evidence="4">
    <location>
        <begin position="169"/>
        <end position="336"/>
    </location>
</feature>
<dbReference type="Pfam" id="PF00931">
    <property type="entry name" value="NB-ARC"/>
    <property type="match status" value="1"/>
</dbReference>
<evidence type="ECO:0000313" key="9">
    <source>
        <dbReference type="Proteomes" id="UP001279734"/>
    </source>
</evidence>
<dbReference type="InterPro" id="IPR038005">
    <property type="entry name" value="RX-like_CC"/>
</dbReference>
<dbReference type="InterPro" id="IPR002182">
    <property type="entry name" value="NB-ARC"/>
</dbReference>
<keyword evidence="9" id="KW-1185">Reference proteome</keyword>
<evidence type="ECO:0000259" key="4">
    <source>
        <dbReference type="Pfam" id="PF00931"/>
    </source>
</evidence>
<dbReference type="FunFam" id="3.40.50.300:FF:001091">
    <property type="entry name" value="Probable disease resistance protein At1g61300"/>
    <property type="match status" value="1"/>
</dbReference>
<name>A0AAD3XXY4_NEPGR</name>
<evidence type="ECO:0000256" key="1">
    <source>
        <dbReference type="ARBA" id="ARBA00022737"/>
    </source>
</evidence>
<evidence type="ECO:0008006" key="10">
    <source>
        <dbReference type="Google" id="ProtNLM"/>
    </source>
</evidence>
<dbReference type="FunFam" id="1.10.10.10:FF:000322">
    <property type="entry name" value="Probable disease resistance protein At1g63360"/>
    <property type="match status" value="1"/>
</dbReference>
<dbReference type="PRINTS" id="PR00364">
    <property type="entry name" value="DISEASERSIST"/>
</dbReference>
<dbReference type="GO" id="GO:0098542">
    <property type="term" value="P:defense response to other organism"/>
    <property type="evidence" value="ECO:0007669"/>
    <property type="project" value="TreeGrafter"/>
</dbReference>
<accession>A0AAD3XXY4</accession>